<dbReference type="InterPro" id="IPR006683">
    <property type="entry name" value="Thioestr_dom"/>
</dbReference>
<dbReference type="EMBL" id="VVIQ01000003">
    <property type="protein sequence ID" value="MUL27612.1"/>
    <property type="molecule type" value="Genomic_DNA"/>
</dbReference>
<dbReference type="Gene3D" id="3.10.129.10">
    <property type="entry name" value="Hotdog Thioesterase"/>
    <property type="match status" value="1"/>
</dbReference>
<dbReference type="Proteomes" id="UP000482295">
    <property type="component" value="Unassembled WGS sequence"/>
</dbReference>
<dbReference type="PANTHER" id="PTHR43240:SF5">
    <property type="entry name" value="1,4-DIHYDROXY-2-NAPHTHOYL-COA THIOESTERASE 1"/>
    <property type="match status" value="1"/>
</dbReference>
<organism evidence="4 5">
    <name type="scientific">Prevotella vespertina</name>
    <dbReference type="NCBI Taxonomy" id="2608404"/>
    <lineage>
        <taxon>Bacteria</taxon>
        <taxon>Pseudomonadati</taxon>
        <taxon>Bacteroidota</taxon>
        <taxon>Bacteroidia</taxon>
        <taxon>Bacteroidales</taxon>
        <taxon>Prevotellaceae</taxon>
        <taxon>Prevotella</taxon>
    </lineage>
</organism>
<dbReference type="NCBIfam" id="TIGR00369">
    <property type="entry name" value="unchar_dom_1"/>
    <property type="match status" value="1"/>
</dbReference>
<dbReference type="CDD" id="cd03443">
    <property type="entry name" value="PaaI_thioesterase"/>
    <property type="match status" value="1"/>
</dbReference>
<dbReference type="AlphaFoldDB" id="A0A7C9LBP2"/>
<keyword evidence="5" id="KW-1185">Reference proteome</keyword>
<name>A0A7C9LBP2_9BACT</name>
<dbReference type="RefSeq" id="WP_009435383.1">
    <property type="nucleotide sequence ID" value="NZ_VVIQ01000003.1"/>
</dbReference>
<dbReference type="SUPFAM" id="SSF54637">
    <property type="entry name" value="Thioesterase/thiol ester dehydrase-isomerase"/>
    <property type="match status" value="1"/>
</dbReference>
<evidence type="ECO:0000256" key="2">
    <source>
        <dbReference type="ARBA" id="ARBA00022801"/>
    </source>
</evidence>
<dbReference type="GO" id="GO:0005829">
    <property type="term" value="C:cytosol"/>
    <property type="evidence" value="ECO:0007669"/>
    <property type="project" value="TreeGrafter"/>
</dbReference>
<keyword evidence="2" id="KW-0378">Hydrolase</keyword>
<evidence type="ECO:0000313" key="5">
    <source>
        <dbReference type="Proteomes" id="UP000482295"/>
    </source>
</evidence>
<proteinExistence type="inferred from homology"/>
<feature type="domain" description="Thioesterase" evidence="3">
    <location>
        <begin position="47"/>
        <end position="123"/>
    </location>
</feature>
<dbReference type="InterPro" id="IPR029069">
    <property type="entry name" value="HotDog_dom_sf"/>
</dbReference>
<reference evidence="4 5" key="1">
    <citation type="submission" date="2019-09" db="EMBL/GenBank/DDBJ databases">
        <title>Prevotella A2879 sp. nov., isolated from an abscess of a patient.</title>
        <authorList>
            <person name="Buhl M."/>
            <person name="Oberhettinger P."/>
        </authorList>
    </citation>
    <scope>NUCLEOTIDE SEQUENCE [LARGE SCALE GENOMIC DNA]</scope>
    <source>
        <strain evidence="4 5">A2879</strain>
    </source>
</reference>
<evidence type="ECO:0000256" key="1">
    <source>
        <dbReference type="ARBA" id="ARBA00008324"/>
    </source>
</evidence>
<evidence type="ECO:0000313" key="4">
    <source>
        <dbReference type="EMBL" id="MUL27612.1"/>
    </source>
</evidence>
<dbReference type="GO" id="GO:0061522">
    <property type="term" value="F:1,4-dihydroxy-2-naphthoyl-CoA thioesterase activity"/>
    <property type="evidence" value="ECO:0007669"/>
    <property type="project" value="TreeGrafter"/>
</dbReference>
<protein>
    <submittedName>
        <fullName evidence="4">PaaI family thioesterase</fullName>
    </submittedName>
</protein>
<dbReference type="InterPro" id="IPR003736">
    <property type="entry name" value="PAAI_dom"/>
</dbReference>
<comment type="similarity">
    <text evidence="1">Belongs to the thioesterase PaaI family.</text>
</comment>
<comment type="caution">
    <text evidence="4">The sequence shown here is derived from an EMBL/GenBank/DDBJ whole genome shotgun (WGS) entry which is preliminary data.</text>
</comment>
<sequence>MNVEKIWNKIKDADGLSRTLGMEFISTPEQDTLKARMAVDDRNKQPFGFLSGGASLALAENLAGVGSMALCPGKMALGINISGNHVKAMPYGGTVTAYGKLVHKGHTLHVWHIDIKNDEGELISTVQVTNYVIAPKKD</sequence>
<gene>
    <name evidence="4" type="ORF">F0475_04685</name>
</gene>
<accession>A0A7C9LBP2</accession>
<evidence type="ECO:0000259" key="3">
    <source>
        <dbReference type="Pfam" id="PF03061"/>
    </source>
</evidence>
<dbReference type="Pfam" id="PF03061">
    <property type="entry name" value="4HBT"/>
    <property type="match status" value="1"/>
</dbReference>
<dbReference type="PANTHER" id="PTHR43240">
    <property type="entry name" value="1,4-DIHYDROXY-2-NAPHTHOYL-COA THIOESTERASE 1"/>
    <property type="match status" value="1"/>
</dbReference>